<dbReference type="PANTHER" id="PTHR10622">
    <property type="entry name" value="HET DOMAIN-CONTAINING PROTEIN"/>
    <property type="match status" value="1"/>
</dbReference>
<dbReference type="Pfam" id="PF06985">
    <property type="entry name" value="HET"/>
    <property type="match status" value="1"/>
</dbReference>
<name>A0A9W9C674_9PLEO</name>
<dbReference type="OrthoDB" id="3692813at2759"/>
<comment type="caution">
    <text evidence="3">The sequence shown here is derived from an EMBL/GenBank/DDBJ whole genome shotgun (WGS) entry which is preliminary data.</text>
</comment>
<organism evidence="3 4">
    <name type="scientific">Didymosphaeria variabile</name>
    <dbReference type="NCBI Taxonomy" id="1932322"/>
    <lineage>
        <taxon>Eukaryota</taxon>
        <taxon>Fungi</taxon>
        <taxon>Dikarya</taxon>
        <taxon>Ascomycota</taxon>
        <taxon>Pezizomycotina</taxon>
        <taxon>Dothideomycetes</taxon>
        <taxon>Pleosporomycetidae</taxon>
        <taxon>Pleosporales</taxon>
        <taxon>Massarineae</taxon>
        <taxon>Didymosphaeriaceae</taxon>
        <taxon>Didymosphaeria</taxon>
    </lineage>
</organism>
<dbReference type="GeneID" id="80915449"/>
<dbReference type="RefSeq" id="XP_056065948.1">
    <property type="nucleotide sequence ID" value="XM_056220645.1"/>
</dbReference>
<feature type="domain" description="Heterokaryon incompatibility" evidence="2">
    <location>
        <begin position="24"/>
        <end position="121"/>
    </location>
</feature>
<evidence type="ECO:0000313" key="4">
    <source>
        <dbReference type="Proteomes" id="UP001140513"/>
    </source>
</evidence>
<gene>
    <name evidence="3" type="ORF">N0V89_011919</name>
</gene>
<protein>
    <recommendedName>
        <fullName evidence="2">Heterokaryon incompatibility domain-containing protein</fullName>
    </recommendedName>
</protein>
<reference evidence="3" key="1">
    <citation type="submission" date="2022-10" db="EMBL/GenBank/DDBJ databases">
        <title>Tapping the CABI collections for fungal endophytes: first genome assemblies for Collariella, Neodidymelliopsis, Ascochyta clinopodiicola, Didymella pomorum, Didymosphaeria variabile, Neocosmospora piperis and Neocucurbitaria cava.</title>
        <authorList>
            <person name="Hill R."/>
        </authorList>
    </citation>
    <scope>NUCLEOTIDE SEQUENCE</scope>
    <source>
        <strain evidence="3">IMI 356815</strain>
    </source>
</reference>
<proteinExistence type="predicted"/>
<evidence type="ECO:0000313" key="3">
    <source>
        <dbReference type="EMBL" id="KAJ4345784.1"/>
    </source>
</evidence>
<feature type="compositionally biased region" description="Polar residues" evidence="1">
    <location>
        <begin position="569"/>
        <end position="582"/>
    </location>
</feature>
<accession>A0A9W9C674</accession>
<dbReference type="AlphaFoldDB" id="A0A9W9C674"/>
<dbReference type="Proteomes" id="UP001140513">
    <property type="component" value="Unassembled WGS sequence"/>
</dbReference>
<feature type="region of interest" description="Disordered" evidence="1">
    <location>
        <begin position="546"/>
        <end position="582"/>
    </location>
</feature>
<keyword evidence="4" id="KW-1185">Reference proteome</keyword>
<sequence length="636" mass="71965">MRLLRLENEDELSFAEFVRENPPYAILSHTWGEDEVSYRDLCDLHTGRAPDRAKDRQGYAKILFCAQQAKRDRLDYFWVDTCCIDKSSSAELQEAINSMFRWYQDAARCYVYLSDLSIDMFNLNKQSFQRCRWFSRTWTLQELLAPTSVEFFSWEGERIGDKRSMVKEIHRVTGIPVSALEGAPLSGFAVNERLLWAKGRHATRVEDEAYSLMGILEVHMPMLYGEGSNAYDRLLSEVRKMYKDPSHPALERSVDPPLGSPNRVEDPELNFTKSHFGAIPSGVDPLLVVSKRVDDLMLDLEVPDTGISTYERSAVLDSDSDSESEVASIFSYGAMSTSSASTASLNSVQSVGIREVSQALLSKEDLKAIYALVVTNIDRRKAHSHIRGFLKEYGLDLVKEASNRTLELQAANFIRDLAGRIADEIAWKIAGFEEETRSPKSSSDKNNLETWLSSLRLPGSGAEEEPNSPRTGANVEELFENENSDDELSDDLIFPNIDKVKDFLLTSEAIQVHVSAMRKWMKMDSVEQGDMEGPVEDLPDRIALNATTKSTSQTPDAQKTPQVLEETEPFSQQDTAQESRPNYRSIQSNHLVDLISGILEFDLFTPRIRPGYRRLRWRCVSLNASIPICRELTETC</sequence>
<dbReference type="EMBL" id="JAPEUX010000009">
    <property type="protein sequence ID" value="KAJ4345784.1"/>
    <property type="molecule type" value="Genomic_DNA"/>
</dbReference>
<dbReference type="InterPro" id="IPR010730">
    <property type="entry name" value="HET"/>
</dbReference>
<evidence type="ECO:0000259" key="2">
    <source>
        <dbReference type="Pfam" id="PF06985"/>
    </source>
</evidence>
<feature type="compositionally biased region" description="Polar residues" evidence="1">
    <location>
        <begin position="546"/>
        <end position="561"/>
    </location>
</feature>
<dbReference type="PANTHER" id="PTHR10622:SF11">
    <property type="entry name" value="HET-DOMAIN-CONTAINING PROTEIN"/>
    <property type="match status" value="1"/>
</dbReference>
<evidence type="ECO:0000256" key="1">
    <source>
        <dbReference type="SAM" id="MobiDB-lite"/>
    </source>
</evidence>